<dbReference type="CDD" id="cd00143">
    <property type="entry name" value="PP2Cc"/>
    <property type="match status" value="1"/>
</dbReference>
<dbReference type="InterPro" id="IPR015655">
    <property type="entry name" value="PP2C"/>
</dbReference>
<feature type="domain" description="PPM-type phosphatase" evidence="2">
    <location>
        <begin position="60"/>
        <end position="332"/>
    </location>
</feature>
<dbReference type="PROSITE" id="PS51746">
    <property type="entry name" value="PPM_2"/>
    <property type="match status" value="1"/>
</dbReference>
<feature type="region of interest" description="Disordered" evidence="1">
    <location>
        <begin position="492"/>
        <end position="532"/>
    </location>
</feature>
<evidence type="ECO:0000259" key="2">
    <source>
        <dbReference type="PROSITE" id="PS51746"/>
    </source>
</evidence>
<dbReference type="InterPro" id="IPR036457">
    <property type="entry name" value="PPM-type-like_dom_sf"/>
</dbReference>
<dbReference type="Gene3D" id="3.60.40.10">
    <property type="entry name" value="PPM-type phosphatase domain"/>
    <property type="match status" value="1"/>
</dbReference>
<sequence>MKRWALYPPFHALAGPLMIATHMARQSGECAALGSSYANAKVEAGNCDANIPSTRGSTLTASSTSLPTMGMQIELGTAVRVKKGEDMHSVRREVIGGERVLLVMVADGHGGNVASMYCRDRLFDLFIETAGGDASSSSLQEAGRDAFRRAHAEVRAIRGCTAGCTLTLCAVNEHRGELTCCNAGDTLAYIFSSEQPDAPELVSEDHRLDHCESECARLKALGGRLGKAVGQDGLPGGPKRVFPGGLAVARGIGDADCADFVSCEPAVTTRTLPKHFVILVATDGLWDGPTLEQVTKIALKTRQPEAFAKKLLKLSVKLRGLFDDMTCVVIQRTPPSSGSSTVGIWGPVFDSWQTFRSESSSNNSVRTTYREEVHDRFRSASLPASASPVHGHQRPRSTSLPPIGSYSLAEFLNICPEDTPPCLDSATDQQSKGKRSTKLLIRPFTALTKGWFSPKKKTSSDQGTSCSTEGNLGEAVCPKECTDVVESAEHDAKVAVSSADTESERVAAQPPSSPMTSTKPQRQSAESDASIGSPAITCAPLAMSTTLLLAI</sequence>
<dbReference type="SMART" id="SM00332">
    <property type="entry name" value="PP2Cc"/>
    <property type="match status" value="1"/>
</dbReference>
<dbReference type="GO" id="GO:0004722">
    <property type="term" value="F:protein serine/threonine phosphatase activity"/>
    <property type="evidence" value="ECO:0007669"/>
    <property type="project" value="InterPro"/>
</dbReference>
<feature type="compositionally biased region" description="Polar residues" evidence="1">
    <location>
        <begin position="514"/>
        <end position="527"/>
    </location>
</feature>
<reference evidence="3" key="1">
    <citation type="submission" date="2021-01" db="EMBL/GenBank/DDBJ databases">
        <authorList>
            <person name="Corre E."/>
            <person name="Pelletier E."/>
            <person name="Niang G."/>
            <person name="Scheremetjew M."/>
            <person name="Finn R."/>
            <person name="Kale V."/>
            <person name="Holt S."/>
            <person name="Cochrane G."/>
            <person name="Meng A."/>
            <person name="Brown T."/>
            <person name="Cohen L."/>
        </authorList>
    </citation>
    <scope>NUCLEOTIDE SEQUENCE</scope>
    <source>
        <strain evidence="3">CCMP645</strain>
    </source>
</reference>
<organism evidence="3">
    <name type="scientific">Chrysotila carterae</name>
    <name type="common">Marine alga</name>
    <name type="synonym">Syracosphaera carterae</name>
    <dbReference type="NCBI Taxonomy" id="13221"/>
    <lineage>
        <taxon>Eukaryota</taxon>
        <taxon>Haptista</taxon>
        <taxon>Haptophyta</taxon>
        <taxon>Prymnesiophyceae</taxon>
        <taxon>Isochrysidales</taxon>
        <taxon>Isochrysidaceae</taxon>
        <taxon>Chrysotila</taxon>
    </lineage>
</organism>
<dbReference type="Pfam" id="PF00481">
    <property type="entry name" value="PP2C"/>
    <property type="match status" value="1"/>
</dbReference>
<name>A0A7S4BE01_CHRCT</name>
<evidence type="ECO:0000256" key="1">
    <source>
        <dbReference type="SAM" id="MobiDB-lite"/>
    </source>
</evidence>
<proteinExistence type="predicted"/>
<dbReference type="EMBL" id="HBIZ01024577">
    <property type="protein sequence ID" value="CAE0762951.1"/>
    <property type="molecule type" value="Transcribed_RNA"/>
</dbReference>
<dbReference type="SMART" id="SM00331">
    <property type="entry name" value="PP2C_SIG"/>
    <property type="match status" value="1"/>
</dbReference>
<accession>A0A7S4BE01</accession>
<gene>
    <name evidence="3" type="ORF">PCAR00345_LOCUS15563</name>
</gene>
<dbReference type="PANTHER" id="PTHR47992">
    <property type="entry name" value="PROTEIN PHOSPHATASE"/>
    <property type="match status" value="1"/>
</dbReference>
<dbReference type="AlphaFoldDB" id="A0A7S4BE01"/>
<evidence type="ECO:0000313" key="3">
    <source>
        <dbReference type="EMBL" id="CAE0762951.1"/>
    </source>
</evidence>
<dbReference type="InterPro" id="IPR001932">
    <property type="entry name" value="PPM-type_phosphatase-like_dom"/>
</dbReference>
<dbReference type="SUPFAM" id="SSF81606">
    <property type="entry name" value="PP2C-like"/>
    <property type="match status" value="1"/>
</dbReference>
<protein>
    <recommendedName>
        <fullName evidence="2">PPM-type phosphatase domain-containing protein</fullName>
    </recommendedName>
</protein>